<evidence type="ECO:0000313" key="3">
    <source>
        <dbReference type="Proteomes" id="UP000228952"/>
    </source>
</evidence>
<comment type="caution">
    <text evidence="2">The sequence shown here is derived from an EMBL/GenBank/DDBJ whole genome shotgun (WGS) entry which is preliminary data.</text>
</comment>
<evidence type="ECO:0000256" key="1">
    <source>
        <dbReference type="SAM" id="Phobius"/>
    </source>
</evidence>
<protein>
    <submittedName>
        <fullName evidence="2">Uncharacterized protein</fullName>
    </submittedName>
</protein>
<dbReference type="EMBL" id="PFQB01000120">
    <property type="protein sequence ID" value="PJA12269.1"/>
    <property type="molecule type" value="Genomic_DNA"/>
</dbReference>
<sequence length="462" mass="51554">MSVEGVIELTNSSGKDISLTQYDMNLPYFTLKNTKIDSIYPKAFLVDMYSQNNSILFTFKSQFTKPVVMGKGAKIIFTFSALVEKPYKDVGGLRTLFFPFTLTEEGRNVRITVSVNQDLPLISAPQVAKTLQEKRIFTVNAETGKVFLFSKSEAPFAVTFAHSAEVFLPPFNTTHNCFSFQPISCIGCGDILTNTLTEEIRAQRSKDSKMVAFQFAKIIESRCAQDLSKNLSAPSESGRTFQAGYIIAPLSNQLIPATWRVNISEKGRFATSYIANGVPYFYADPYGYLTIPLFSCASDDDCRAKSERLQTLDTTLSSELLDTIPGITEISDGNLSYSITQQGREFTLLLKNNAAQYFHLSALELPSNPYFSLSTITERLIPPKSTLEVQLETKSTVQFSNLTADIRLLVNGHESKVQFKPITITILAIIEILAYVFIVSIGITLVSMLGIILYTRYYEKKK</sequence>
<feature type="transmembrane region" description="Helical" evidence="1">
    <location>
        <begin position="432"/>
        <end position="454"/>
    </location>
</feature>
<organism evidence="2 3">
    <name type="scientific">Candidatus Dojkabacteria bacterium CG_4_10_14_0_2_um_filter_Dojkabacteria_WS6_41_15</name>
    <dbReference type="NCBI Taxonomy" id="2014249"/>
    <lineage>
        <taxon>Bacteria</taxon>
        <taxon>Candidatus Dojkabacteria</taxon>
    </lineage>
</organism>
<dbReference type="Proteomes" id="UP000228952">
    <property type="component" value="Unassembled WGS sequence"/>
</dbReference>
<keyword evidence="1" id="KW-0812">Transmembrane</keyword>
<accession>A0A2M7W0T1</accession>
<dbReference type="AlphaFoldDB" id="A0A2M7W0T1"/>
<keyword evidence="1" id="KW-0472">Membrane</keyword>
<keyword evidence="1" id="KW-1133">Transmembrane helix</keyword>
<proteinExistence type="predicted"/>
<evidence type="ECO:0000313" key="2">
    <source>
        <dbReference type="EMBL" id="PJA12269.1"/>
    </source>
</evidence>
<name>A0A2M7W0T1_9BACT</name>
<gene>
    <name evidence="2" type="ORF">COX64_04855</name>
</gene>
<reference evidence="3" key="1">
    <citation type="submission" date="2017-09" db="EMBL/GenBank/DDBJ databases">
        <title>Depth-based differentiation of microbial function through sediment-hosted aquifers and enrichment of novel symbionts in the deep terrestrial subsurface.</title>
        <authorList>
            <person name="Probst A.J."/>
            <person name="Ladd B."/>
            <person name="Jarett J.K."/>
            <person name="Geller-Mcgrath D.E."/>
            <person name="Sieber C.M.K."/>
            <person name="Emerson J.B."/>
            <person name="Anantharaman K."/>
            <person name="Thomas B.C."/>
            <person name="Malmstrom R."/>
            <person name="Stieglmeier M."/>
            <person name="Klingl A."/>
            <person name="Woyke T."/>
            <person name="Ryan C.M."/>
            <person name="Banfield J.F."/>
        </authorList>
    </citation>
    <scope>NUCLEOTIDE SEQUENCE [LARGE SCALE GENOMIC DNA]</scope>
</reference>